<sequence>MKIYELGHVVLYVSNLEKVAGFYRDTLGFTEIHRGGGVAAFSGGRTHHELLLIEVGGVPAAPREPKPGLYHIGFKIGESPEDLRAAYRELKDRGVSIVGAGDHTVTHSLYILDPDGNELELYADVSNEWKTNPRAVMTPVRPLNLE</sequence>
<proteinExistence type="inferred from homology"/>
<evidence type="ECO:0000256" key="3">
    <source>
        <dbReference type="ARBA" id="ARBA00022723"/>
    </source>
</evidence>
<keyword evidence="6 8" id="KW-0560">Oxidoreductase</keyword>
<evidence type="ECO:0000259" key="9">
    <source>
        <dbReference type="PROSITE" id="PS51819"/>
    </source>
</evidence>
<evidence type="ECO:0000256" key="1">
    <source>
        <dbReference type="ARBA" id="ARBA00001954"/>
    </source>
</evidence>
<keyword evidence="3" id="KW-0479">Metal-binding</keyword>
<dbReference type="PANTHER" id="PTHR43279">
    <property type="entry name" value="CATECHOL-2,3-DIOXYGENASE"/>
    <property type="match status" value="1"/>
</dbReference>
<comment type="similarity">
    <text evidence="2 8">Belongs to the extradiol ring-cleavage dioxygenase family.</text>
</comment>
<evidence type="ECO:0000256" key="6">
    <source>
        <dbReference type="ARBA" id="ARBA00023002"/>
    </source>
</evidence>
<keyword evidence="4 8" id="KW-0058">Aromatic hydrocarbons catabolism</keyword>
<dbReference type="InterPro" id="IPR029068">
    <property type="entry name" value="Glyas_Bleomycin-R_OHBP_Dase"/>
</dbReference>
<protein>
    <submittedName>
        <fullName evidence="10">Glyoxalase</fullName>
    </submittedName>
</protein>
<comment type="caution">
    <text evidence="10">The sequence shown here is derived from an EMBL/GenBank/DDBJ whole genome shotgun (WGS) entry which is preliminary data.</text>
</comment>
<gene>
    <name evidence="10" type="ORF">A2719_03870</name>
</gene>
<evidence type="ECO:0000256" key="7">
    <source>
        <dbReference type="ARBA" id="ARBA00023004"/>
    </source>
</evidence>
<dbReference type="Proteomes" id="UP000177480">
    <property type="component" value="Unassembled WGS sequence"/>
</dbReference>
<dbReference type="InterPro" id="IPR000486">
    <property type="entry name" value="Xdiol_ring_cleave_dOase_1/2"/>
</dbReference>
<keyword evidence="7 8" id="KW-0408">Iron</keyword>
<evidence type="ECO:0000256" key="8">
    <source>
        <dbReference type="RuleBase" id="RU000683"/>
    </source>
</evidence>
<dbReference type="PROSITE" id="PS51819">
    <property type="entry name" value="VOC"/>
    <property type="match status" value="1"/>
</dbReference>
<name>A0A1G2G1U4_9BACT</name>
<dbReference type="GO" id="GO:0008198">
    <property type="term" value="F:ferrous iron binding"/>
    <property type="evidence" value="ECO:0007669"/>
    <property type="project" value="InterPro"/>
</dbReference>
<evidence type="ECO:0000313" key="10">
    <source>
        <dbReference type="EMBL" id="OGZ44067.1"/>
    </source>
</evidence>
<evidence type="ECO:0000256" key="5">
    <source>
        <dbReference type="ARBA" id="ARBA00022964"/>
    </source>
</evidence>
<reference evidence="10 11" key="1">
    <citation type="journal article" date="2016" name="Nat. Commun.">
        <title>Thousands of microbial genomes shed light on interconnected biogeochemical processes in an aquifer system.</title>
        <authorList>
            <person name="Anantharaman K."/>
            <person name="Brown C.T."/>
            <person name="Hug L.A."/>
            <person name="Sharon I."/>
            <person name="Castelle C.J."/>
            <person name="Probst A.J."/>
            <person name="Thomas B.C."/>
            <person name="Singh A."/>
            <person name="Wilkins M.J."/>
            <person name="Karaoz U."/>
            <person name="Brodie E.L."/>
            <person name="Williams K.H."/>
            <person name="Hubbard S.S."/>
            <person name="Banfield J.F."/>
        </authorList>
    </citation>
    <scope>NUCLEOTIDE SEQUENCE [LARGE SCALE GENOMIC DNA]</scope>
</reference>
<organism evidence="10 11">
    <name type="scientific">Candidatus Ryanbacteria bacterium RIFCSPHIGHO2_01_FULL_45_22</name>
    <dbReference type="NCBI Taxonomy" id="1802114"/>
    <lineage>
        <taxon>Bacteria</taxon>
        <taxon>Candidatus Ryaniibacteriota</taxon>
    </lineage>
</organism>
<accession>A0A1G2G1U4</accession>
<dbReference type="EMBL" id="MHNK01000010">
    <property type="protein sequence ID" value="OGZ44067.1"/>
    <property type="molecule type" value="Genomic_DNA"/>
</dbReference>
<comment type="cofactor">
    <cofactor evidence="1 8">
        <name>Fe(2+)</name>
        <dbReference type="ChEBI" id="CHEBI:29033"/>
    </cofactor>
</comment>
<evidence type="ECO:0000256" key="2">
    <source>
        <dbReference type="ARBA" id="ARBA00008784"/>
    </source>
</evidence>
<evidence type="ECO:0000256" key="4">
    <source>
        <dbReference type="ARBA" id="ARBA00022797"/>
    </source>
</evidence>
<dbReference type="InterPro" id="IPR004360">
    <property type="entry name" value="Glyas_Fos-R_dOase_dom"/>
</dbReference>
<dbReference type="PROSITE" id="PS00082">
    <property type="entry name" value="EXTRADIOL_DIOXYGENAS"/>
    <property type="match status" value="1"/>
</dbReference>
<feature type="domain" description="VOC" evidence="9">
    <location>
        <begin position="5"/>
        <end position="124"/>
    </location>
</feature>
<dbReference type="Gene3D" id="3.10.180.10">
    <property type="entry name" value="2,3-Dihydroxybiphenyl 1,2-Dioxygenase, domain 1"/>
    <property type="match status" value="1"/>
</dbReference>
<dbReference type="Pfam" id="PF00903">
    <property type="entry name" value="Glyoxalase"/>
    <property type="match status" value="1"/>
</dbReference>
<dbReference type="GO" id="GO:0051213">
    <property type="term" value="F:dioxygenase activity"/>
    <property type="evidence" value="ECO:0007669"/>
    <property type="project" value="UniProtKB-KW"/>
</dbReference>
<keyword evidence="5 8" id="KW-0223">Dioxygenase</keyword>
<evidence type="ECO:0000313" key="11">
    <source>
        <dbReference type="Proteomes" id="UP000177480"/>
    </source>
</evidence>
<dbReference type="PANTHER" id="PTHR43279:SF1">
    <property type="entry name" value="CATECHOL-2,3-DIOXYGENASE"/>
    <property type="match status" value="1"/>
</dbReference>
<dbReference type="STRING" id="1802114.A2719_03870"/>
<dbReference type="InterPro" id="IPR037523">
    <property type="entry name" value="VOC_core"/>
</dbReference>
<dbReference type="SUPFAM" id="SSF54593">
    <property type="entry name" value="Glyoxalase/Bleomycin resistance protein/Dihydroxybiphenyl dioxygenase"/>
    <property type="match status" value="1"/>
</dbReference>
<dbReference type="AlphaFoldDB" id="A0A1G2G1U4"/>